<keyword evidence="3" id="KW-0175">Coiled coil</keyword>
<dbReference type="InterPro" id="IPR044946">
    <property type="entry name" value="Restrct_endonuc_typeI_TRD_sf"/>
</dbReference>
<dbReference type="KEGG" id="fhl:OE105_00275"/>
<accession>A0A9E8M1M3</accession>
<organism evidence="4 5">
    <name type="scientific">Fervidibacillus halotolerans</name>
    <dbReference type="NCBI Taxonomy" id="2980027"/>
    <lineage>
        <taxon>Bacteria</taxon>
        <taxon>Bacillati</taxon>
        <taxon>Bacillota</taxon>
        <taxon>Bacilli</taxon>
        <taxon>Bacillales</taxon>
        <taxon>Bacillaceae</taxon>
        <taxon>Fervidibacillus</taxon>
    </lineage>
</organism>
<sequence length="68" mass="7973">MKIFSLKKVKLMIPPLELQNKFASIVEKIELQKKSMKNSLQEMRNNYNSLLQKAFKGELFTDEKISNP</sequence>
<protein>
    <recommendedName>
        <fullName evidence="6">Type I restriction modification DNA specificity domain-containing protein</fullName>
    </recommendedName>
</protein>
<keyword evidence="5" id="KW-1185">Reference proteome</keyword>
<gene>
    <name evidence="4" type="ORF">OE105_00275</name>
</gene>
<reference evidence="4" key="1">
    <citation type="submission" date="2022-09" db="EMBL/GenBank/DDBJ databases">
        <title>Complete Genomes of Fervidibacillus albus and Fervidibacillus halotolerans isolated from tidal flat sediments.</title>
        <authorList>
            <person name="Kwon K.K."/>
            <person name="Yang S.-H."/>
            <person name="Park M.J."/>
            <person name="Oh H.-M."/>
        </authorList>
    </citation>
    <scope>NUCLEOTIDE SEQUENCE</scope>
    <source>
        <strain evidence="4">MEBiC13594</strain>
    </source>
</reference>
<name>A0A9E8M1M3_9BACI</name>
<proteinExistence type="predicted"/>
<dbReference type="AlphaFoldDB" id="A0A9E8M1M3"/>
<evidence type="ECO:0000256" key="2">
    <source>
        <dbReference type="ARBA" id="ARBA00023125"/>
    </source>
</evidence>
<evidence type="ECO:0000313" key="4">
    <source>
        <dbReference type="EMBL" id="WAA12624.1"/>
    </source>
</evidence>
<dbReference type="Gene3D" id="3.90.220.20">
    <property type="entry name" value="DNA methylase specificity domains"/>
    <property type="match status" value="2"/>
</dbReference>
<dbReference type="EMBL" id="CP106877">
    <property type="protein sequence ID" value="WAA12624.1"/>
    <property type="molecule type" value="Genomic_DNA"/>
</dbReference>
<dbReference type="GO" id="GO:0003677">
    <property type="term" value="F:DNA binding"/>
    <property type="evidence" value="ECO:0007669"/>
    <property type="project" value="UniProtKB-KW"/>
</dbReference>
<evidence type="ECO:0000256" key="1">
    <source>
        <dbReference type="ARBA" id="ARBA00022747"/>
    </source>
</evidence>
<evidence type="ECO:0000313" key="5">
    <source>
        <dbReference type="Proteomes" id="UP001164726"/>
    </source>
</evidence>
<evidence type="ECO:0000256" key="3">
    <source>
        <dbReference type="SAM" id="Coils"/>
    </source>
</evidence>
<evidence type="ECO:0008006" key="6">
    <source>
        <dbReference type="Google" id="ProtNLM"/>
    </source>
</evidence>
<keyword evidence="2" id="KW-0238">DNA-binding</keyword>
<dbReference type="RefSeq" id="WP_275420760.1">
    <property type="nucleotide sequence ID" value="NZ_CP106877.1"/>
</dbReference>
<feature type="coiled-coil region" evidence="3">
    <location>
        <begin position="26"/>
        <end position="53"/>
    </location>
</feature>
<keyword evidence="1" id="KW-0680">Restriction system</keyword>
<dbReference type="GO" id="GO:0009307">
    <property type="term" value="P:DNA restriction-modification system"/>
    <property type="evidence" value="ECO:0007669"/>
    <property type="project" value="UniProtKB-KW"/>
</dbReference>
<dbReference type="Proteomes" id="UP001164726">
    <property type="component" value="Chromosome"/>
</dbReference>
<dbReference type="SUPFAM" id="SSF116734">
    <property type="entry name" value="DNA methylase specificity domain"/>
    <property type="match status" value="1"/>
</dbReference>